<evidence type="ECO:0000256" key="3">
    <source>
        <dbReference type="ARBA" id="ARBA00022692"/>
    </source>
</evidence>
<dbReference type="AlphaFoldDB" id="A0A1G2B336"/>
<evidence type="ECO:0000259" key="7">
    <source>
        <dbReference type="Pfam" id="PF02683"/>
    </source>
</evidence>
<evidence type="ECO:0000313" key="8">
    <source>
        <dbReference type="EMBL" id="OGY82647.1"/>
    </source>
</evidence>
<dbReference type="STRING" id="1798542.A3F54_00250"/>
<feature type="transmembrane region" description="Helical" evidence="6">
    <location>
        <begin position="173"/>
        <end position="195"/>
    </location>
</feature>
<comment type="caution">
    <text evidence="8">The sequence shown here is derived from an EMBL/GenBank/DDBJ whole genome shotgun (WGS) entry which is preliminary data.</text>
</comment>
<gene>
    <name evidence="8" type="ORF">A3F54_00250</name>
</gene>
<comment type="similarity">
    <text evidence="2">Belongs to the DsbD family.</text>
</comment>
<dbReference type="InterPro" id="IPR051790">
    <property type="entry name" value="Cytochrome_c-biogenesis_DsbD"/>
</dbReference>
<dbReference type="PANTHER" id="PTHR31272:SF4">
    <property type="entry name" value="CYTOCHROME C-TYPE BIOGENESIS PROTEIN HI_1454-RELATED"/>
    <property type="match status" value="1"/>
</dbReference>
<evidence type="ECO:0000256" key="2">
    <source>
        <dbReference type="ARBA" id="ARBA00006143"/>
    </source>
</evidence>
<feature type="transmembrane region" description="Helical" evidence="6">
    <location>
        <begin position="54"/>
        <end position="76"/>
    </location>
</feature>
<dbReference type="PANTHER" id="PTHR31272">
    <property type="entry name" value="CYTOCHROME C-TYPE BIOGENESIS PROTEIN HI_1454-RELATED"/>
    <property type="match status" value="1"/>
</dbReference>
<feature type="transmembrane region" description="Helical" evidence="6">
    <location>
        <begin position="6"/>
        <end position="33"/>
    </location>
</feature>
<evidence type="ECO:0000256" key="5">
    <source>
        <dbReference type="ARBA" id="ARBA00023136"/>
    </source>
</evidence>
<sequence>MPSQLIIPAFIAGLFTFLAPCTFPLVPGYLGFISGTSAADLRDPNRLHAVRWKIFLNGLLYVVGFSAVFILLGSLFGLGGAALVRYRIWLSRIGGVFVIFFGLYMMNLLRLPFLKFLNTDTHIRATQWIRPGNPVSSFLFGATFAFGWTPCLGPILGSVLFLASTSGTVGQGAFLLAIFSLGLAVPFLIIALAVGSATRWLHRFNRYVHIISVIGGAFLVFLGILLLTNMFGEWIGIFYKIFGFLGIERRLIRFL</sequence>
<feature type="transmembrane region" description="Helical" evidence="6">
    <location>
        <begin position="88"/>
        <end position="109"/>
    </location>
</feature>
<evidence type="ECO:0000256" key="1">
    <source>
        <dbReference type="ARBA" id="ARBA00004141"/>
    </source>
</evidence>
<feature type="domain" description="Cytochrome C biogenesis protein transmembrane" evidence="7">
    <location>
        <begin position="7"/>
        <end position="229"/>
    </location>
</feature>
<organism evidence="8 9">
    <name type="scientific">Candidatus Kerfeldbacteria bacterium RIFCSPHIGHO2_12_FULL_48_17</name>
    <dbReference type="NCBI Taxonomy" id="1798542"/>
    <lineage>
        <taxon>Bacteria</taxon>
        <taxon>Candidatus Kerfeldiibacteriota</taxon>
    </lineage>
</organism>
<keyword evidence="4 6" id="KW-1133">Transmembrane helix</keyword>
<keyword evidence="5 6" id="KW-0472">Membrane</keyword>
<reference evidence="8 9" key="1">
    <citation type="journal article" date="2016" name="Nat. Commun.">
        <title>Thousands of microbial genomes shed light on interconnected biogeochemical processes in an aquifer system.</title>
        <authorList>
            <person name="Anantharaman K."/>
            <person name="Brown C.T."/>
            <person name="Hug L.A."/>
            <person name="Sharon I."/>
            <person name="Castelle C.J."/>
            <person name="Probst A.J."/>
            <person name="Thomas B.C."/>
            <person name="Singh A."/>
            <person name="Wilkins M.J."/>
            <person name="Karaoz U."/>
            <person name="Brodie E.L."/>
            <person name="Williams K.H."/>
            <person name="Hubbard S.S."/>
            <person name="Banfield J.F."/>
        </authorList>
    </citation>
    <scope>NUCLEOTIDE SEQUENCE [LARGE SCALE GENOMIC DNA]</scope>
</reference>
<evidence type="ECO:0000256" key="4">
    <source>
        <dbReference type="ARBA" id="ARBA00022989"/>
    </source>
</evidence>
<feature type="transmembrane region" description="Helical" evidence="6">
    <location>
        <begin position="234"/>
        <end position="252"/>
    </location>
</feature>
<name>A0A1G2B336_9BACT</name>
<feature type="transmembrane region" description="Helical" evidence="6">
    <location>
        <begin position="138"/>
        <end position="161"/>
    </location>
</feature>
<comment type="subcellular location">
    <subcellularLocation>
        <location evidence="1">Membrane</location>
        <topology evidence="1">Multi-pass membrane protein</topology>
    </subcellularLocation>
</comment>
<dbReference type="GO" id="GO:0017004">
    <property type="term" value="P:cytochrome complex assembly"/>
    <property type="evidence" value="ECO:0007669"/>
    <property type="project" value="InterPro"/>
</dbReference>
<protein>
    <recommendedName>
        <fullName evidence="7">Cytochrome C biogenesis protein transmembrane domain-containing protein</fullName>
    </recommendedName>
</protein>
<dbReference type="GO" id="GO:0016020">
    <property type="term" value="C:membrane"/>
    <property type="evidence" value="ECO:0007669"/>
    <property type="project" value="UniProtKB-SubCell"/>
</dbReference>
<evidence type="ECO:0000256" key="6">
    <source>
        <dbReference type="SAM" id="Phobius"/>
    </source>
</evidence>
<keyword evidence="3 6" id="KW-0812">Transmembrane</keyword>
<accession>A0A1G2B336</accession>
<dbReference type="InterPro" id="IPR003834">
    <property type="entry name" value="Cyt_c_assmbl_TM_dom"/>
</dbReference>
<evidence type="ECO:0000313" key="9">
    <source>
        <dbReference type="Proteomes" id="UP000176952"/>
    </source>
</evidence>
<proteinExistence type="inferred from homology"/>
<dbReference type="Proteomes" id="UP000176952">
    <property type="component" value="Unassembled WGS sequence"/>
</dbReference>
<dbReference type="EMBL" id="MHKD01000027">
    <property type="protein sequence ID" value="OGY82647.1"/>
    <property type="molecule type" value="Genomic_DNA"/>
</dbReference>
<feature type="transmembrane region" description="Helical" evidence="6">
    <location>
        <begin position="207"/>
        <end position="228"/>
    </location>
</feature>
<dbReference type="Pfam" id="PF02683">
    <property type="entry name" value="DsbD_TM"/>
    <property type="match status" value="1"/>
</dbReference>